<dbReference type="Proteomes" id="UP001596137">
    <property type="component" value="Unassembled WGS sequence"/>
</dbReference>
<reference evidence="3" key="1">
    <citation type="journal article" date="2019" name="Int. J. Syst. Evol. Microbiol.">
        <title>The Global Catalogue of Microorganisms (GCM) 10K type strain sequencing project: providing services to taxonomists for standard genome sequencing and annotation.</title>
        <authorList>
            <consortium name="The Broad Institute Genomics Platform"/>
            <consortium name="The Broad Institute Genome Sequencing Center for Infectious Disease"/>
            <person name="Wu L."/>
            <person name="Ma J."/>
        </authorList>
    </citation>
    <scope>NUCLEOTIDE SEQUENCE [LARGE SCALE GENOMIC DNA]</scope>
    <source>
        <strain evidence="3">JCM 30346</strain>
    </source>
</reference>
<dbReference type="InterPro" id="IPR001932">
    <property type="entry name" value="PPM-type_phosphatase-like_dom"/>
</dbReference>
<dbReference type="Pfam" id="PF07228">
    <property type="entry name" value="SpoIIE"/>
    <property type="match status" value="1"/>
</dbReference>
<name>A0ABW1NJV4_9ACTN</name>
<gene>
    <name evidence="2" type="ORF">ACFP1K_21070</name>
</gene>
<protein>
    <submittedName>
        <fullName evidence="2">SpoIIE family protein phosphatase</fullName>
    </submittedName>
</protein>
<keyword evidence="3" id="KW-1185">Reference proteome</keyword>
<evidence type="ECO:0000259" key="1">
    <source>
        <dbReference type="Pfam" id="PF07228"/>
    </source>
</evidence>
<sequence>MWSPRRDWTRPATPCAPFLPAQVLGQLNRALIAQKIGQQFLTAVCAIFRDRTDGEGSGITGVLTTAGHLSALLRHADGEVQEARSRGAVLGGFPDADLASARFTLHPGGA</sequence>
<dbReference type="RefSeq" id="WP_380755948.1">
    <property type="nucleotide sequence ID" value="NZ_JBHSRF010000031.1"/>
</dbReference>
<dbReference type="EMBL" id="JBHSRF010000031">
    <property type="protein sequence ID" value="MFC6083674.1"/>
    <property type="molecule type" value="Genomic_DNA"/>
</dbReference>
<evidence type="ECO:0000313" key="2">
    <source>
        <dbReference type="EMBL" id="MFC6083674.1"/>
    </source>
</evidence>
<dbReference type="Gene3D" id="3.60.40.10">
    <property type="entry name" value="PPM-type phosphatase domain"/>
    <property type="match status" value="1"/>
</dbReference>
<accession>A0ABW1NJV4</accession>
<organism evidence="2 3">
    <name type="scientific">Sphaerisporangium aureirubrum</name>
    <dbReference type="NCBI Taxonomy" id="1544736"/>
    <lineage>
        <taxon>Bacteria</taxon>
        <taxon>Bacillati</taxon>
        <taxon>Actinomycetota</taxon>
        <taxon>Actinomycetes</taxon>
        <taxon>Streptosporangiales</taxon>
        <taxon>Streptosporangiaceae</taxon>
        <taxon>Sphaerisporangium</taxon>
    </lineage>
</organism>
<comment type="caution">
    <text evidence="2">The sequence shown here is derived from an EMBL/GenBank/DDBJ whole genome shotgun (WGS) entry which is preliminary data.</text>
</comment>
<dbReference type="InterPro" id="IPR036457">
    <property type="entry name" value="PPM-type-like_dom_sf"/>
</dbReference>
<feature type="domain" description="PPM-type phosphatase" evidence="1">
    <location>
        <begin position="20"/>
        <end position="108"/>
    </location>
</feature>
<evidence type="ECO:0000313" key="3">
    <source>
        <dbReference type="Proteomes" id="UP001596137"/>
    </source>
</evidence>
<proteinExistence type="predicted"/>